<comment type="caution">
    <text evidence="4">The sequence shown here is derived from an EMBL/GenBank/DDBJ whole genome shotgun (WGS) entry which is preliminary data.</text>
</comment>
<evidence type="ECO:0000256" key="1">
    <source>
        <dbReference type="SAM" id="MobiDB-lite"/>
    </source>
</evidence>
<feature type="chain" id="PRO_5047185375" evidence="2">
    <location>
        <begin position="23"/>
        <end position="187"/>
    </location>
</feature>
<dbReference type="PROSITE" id="PS51257">
    <property type="entry name" value="PROKAR_LIPOPROTEIN"/>
    <property type="match status" value="1"/>
</dbReference>
<keyword evidence="5" id="KW-1185">Reference proteome</keyword>
<reference evidence="5" key="1">
    <citation type="journal article" date="2019" name="Int. J. Syst. Evol. Microbiol.">
        <title>The Global Catalogue of Microorganisms (GCM) 10K type strain sequencing project: providing services to taxonomists for standard genome sequencing and annotation.</title>
        <authorList>
            <consortium name="The Broad Institute Genomics Platform"/>
            <consortium name="The Broad Institute Genome Sequencing Center for Infectious Disease"/>
            <person name="Wu L."/>
            <person name="Ma J."/>
        </authorList>
    </citation>
    <scope>NUCLEOTIDE SEQUENCE [LARGE SCALE GENOMIC DNA]</scope>
    <source>
        <strain evidence="5">CCUG 59778</strain>
    </source>
</reference>
<dbReference type="PANTHER" id="PTHR39176:SF1">
    <property type="entry name" value="PERIPLASMIC PROTEIN"/>
    <property type="match status" value="1"/>
</dbReference>
<protein>
    <submittedName>
        <fullName evidence="4">Lysozyme inhibitor LprI family protein</fullName>
    </submittedName>
</protein>
<feature type="compositionally biased region" description="Polar residues" evidence="1">
    <location>
        <begin position="36"/>
        <end position="46"/>
    </location>
</feature>
<evidence type="ECO:0000313" key="4">
    <source>
        <dbReference type="EMBL" id="MFC4409044.1"/>
    </source>
</evidence>
<dbReference type="InterPro" id="IPR009739">
    <property type="entry name" value="LprI-like_N"/>
</dbReference>
<dbReference type="Gene3D" id="1.20.1270.180">
    <property type="match status" value="1"/>
</dbReference>
<evidence type="ECO:0000259" key="3">
    <source>
        <dbReference type="Pfam" id="PF07007"/>
    </source>
</evidence>
<dbReference type="Proteomes" id="UP001595817">
    <property type="component" value="Unassembled WGS sequence"/>
</dbReference>
<dbReference type="Pfam" id="PF07007">
    <property type="entry name" value="LprI"/>
    <property type="match status" value="1"/>
</dbReference>
<feature type="domain" description="Lysozyme inhibitor LprI-like N-terminal" evidence="3">
    <location>
        <begin position="94"/>
        <end position="180"/>
    </location>
</feature>
<dbReference type="EMBL" id="JBHSEC010000001">
    <property type="protein sequence ID" value="MFC4409044.1"/>
    <property type="molecule type" value="Genomic_DNA"/>
</dbReference>
<name>A0ABV8X1S7_9LACT</name>
<organism evidence="4 5">
    <name type="scientific">Chungangia koreensis</name>
    <dbReference type="NCBI Taxonomy" id="752657"/>
    <lineage>
        <taxon>Bacteria</taxon>
        <taxon>Bacillati</taxon>
        <taxon>Bacillota</taxon>
        <taxon>Bacilli</taxon>
        <taxon>Lactobacillales</taxon>
        <taxon>Chungangia</taxon>
    </lineage>
</organism>
<evidence type="ECO:0000256" key="2">
    <source>
        <dbReference type="SAM" id="SignalP"/>
    </source>
</evidence>
<dbReference type="PANTHER" id="PTHR39176">
    <property type="entry name" value="PERIPLASMIC PROTEIN-RELATED"/>
    <property type="match status" value="1"/>
</dbReference>
<gene>
    <name evidence="4" type="ORF">ACFOZY_01200</name>
</gene>
<feature type="signal peptide" evidence="2">
    <location>
        <begin position="1"/>
        <end position="22"/>
    </location>
</feature>
<keyword evidence="2" id="KW-0732">Signal</keyword>
<feature type="region of interest" description="Disordered" evidence="1">
    <location>
        <begin position="26"/>
        <end position="64"/>
    </location>
</feature>
<accession>A0ABV8X1S7</accession>
<proteinExistence type="predicted"/>
<evidence type="ECO:0000313" key="5">
    <source>
        <dbReference type="Proteomes" id="UP001595817"/>
    </source>
</evidence>
<sequence>MKKQYIAMAVLVVSIIILSACGNTTDESKADANKQVDLNNTGQQIDTKTDENTTEDHDDASTVGNDEVVNERTKDDYLKKLNEMEEADRYGPAQSTTVELVEQETERYEKWDRELNEIYGLLKEQLSQEKMDSLREEQREWIVHRDETAKESSLNYKGGSMESLEYVATQAELTRERCYLLVAKYMN</sequence>